<proteinExistence type="predicted"/>
<evidence type="ECO:0000256" key="1">
    <source>
        <dbReference type="SAM" id="MobiDB-lite"/>
    </source>
</evidence>
<protein>
    <recommendedName>
        <fullName evidence="5">DUF320 domain-containing protein</fullName>
    </recommendedName>
</protein>
<dbReference type="RefSeq" id="WP_185063630.1">
    <property type="nucleotide sequence ID" value="NZ_BAABJP010000021.1"/>
</dbReference>
<feature type="chain" id="PRO_5045943366" description="DUF320 domain-containing protein" evidence="2">
    <location>
        <begin position="26"/>
        <end position="86"/>
    </location>
</feature>
<evidence type="ECO:0000313" key="4">
    <source>
        <dbReference type="Proteomes" id="UP001428817"/>
    </source>
</evidence>
<comment type="caution">
    <text evidence="3">The sequence shown here is derived from an EMBL/GenBank/DDBJ whole genome shotgun (WGS) entry which is preliminary data.</text>
</comment>
<evidence type="ECO:0000256" key="2">
    <source>
        <dbReference type="SAM" id="SignalP"/>
    </source>
</evidence>
<dbReference type="Proteomes" id="UP001428817">
    <property type="component" value="Unassembled WGS sequence"/>
</dbReference>
<gene>
    <name evidence="3" type="ORF">GCM10023321_43890</name>
</gene>
<keyword evidence="4" id="KW-1185">Reference proteome</keyword>
<organism evidence="3 4">
    <name type="scientific">Pseudonocardia eucalypti</name>
    <dbReference type="NCBI Taxonomy" id="648755"/>
    <lineage>
        <taxon>Bacteria</taxon>
        <taxon>Bacillati</taxon>
        <taxon>Actinomycetota</taxon>
        <taxon>Actinomycetes</taxon>
        <taxon>Pseudonocardiales</taxon>
        <taxon>Pseudonocardiaceae</taxon>
        <taxon>Pseudonocardia</taxon>
    </lineage>
</organism>
<sequence>MLKKAIIAGSITAVAMAGLAGAAYASDSDDTANTHCNSSEVHKQSNKGHQLVGGNVDVNRLSGGVIQGQVDKVPGICPSVGNNNNL</sequence>
<dbReference type="EMBL" id="BAABJP010000021">
    <property type="protein sequence ID" value="GAA5160730.1"/>
    <property type="molecule type" value="Genomic_DNA"/>
</dbReference>
<feature type="signal peptide" evidence="2">
    <location>
        <begin position="1"/>
        <end position="25"/>
    </location>
</feature>
<evidence type="ECO:0000313" key="3">
    <source>
        <dbReference type="EMBL" id="GAA5160730.1"/>
    </source>
</evidence>
<evidence type="ECO:0008006" key="5">
    <source>
        <dbReference type="Google" id="ProtNLM"/>
    </source>
</evidence>
<keyword evidence="2" id="KW-0732">Signal</keyword>
<name>A0ABP9QEP4_9PSEU</name>
<accession>A0ABP9QEP4</accession>
<feature type="region of interest" description="Disordered" evidence="1">
    <location>
        <begin position="28"/>
        <end position="51"/>
    </location>
</feature>
<reference evidence="4" key="1">
    <citation type="journal article" date="2019" name="Int. J. Syst. Evol. Microbiol.">
        <title>The Global Catalogue of Microorganisms (GCM) 10K type strain sequencing project: providing services to taxonomists for standard genome sequencing and annotation.</title>
        <authorList>
            <consortium name="The Broad Institute Genomics Platform"/>
            <consortium name="The Broad Institute Genome Sequencing Center for Infectious Disease"/>
            <person name="Wu L."/>
            <person name="Ma J."/>
        </authorList>
    </citation>
    <scope>NUCLEOTIDE SEQUENCE [LARGE SCALE GENOMIC DNA]</scope>
    <source>
        <strain evidence="4">JCM 18303</strain>
    </source>
</reference>